<dbReference type="EMBL" id="CP000733">
    <property type="protein sequence ID" value="ABS77338.1"/>
    <property type="molecule type" value="Genomic_DNA"/>
</dbReference>
<dbReference type="SUPFAM" id="SSF47323">
    <property type="entry name" value="Anticodon-binding domain of a subclass of class I aminoacyl-tRNA synthetases"/>
    <property type="match status" value="1"/>
</dbReference>
<comment type="domain">
    <text evidence="12">ValRS has two distinct active sites: one for aminoacylation and one for editing. The misactivated threonine is translocated from the active site to the editing site.</text>
</comment>
<dbReference type="EC" id="6.1.1.9" evidence="12"/>
<evidence type="ECO:0000256" key="8">
    <source>
        <dbReference type="ARBA" id="ARBA00023054"/>
    </source>
</evidence>
<dbReference type="Gene3D" id="3.40.50.620">
    <property type="entry name" value="HUPs"/>
    <property type="match status" value="2"/>
</dbReference>
<dbReference type="Gene3D" id="1.10.287.380">
    <property type="entry name" value="Valyl-tRNA synthetase, C-terminal domain"/>
    <property type="match status" value="1"/>
</dbReference>
<proteinExistence type="inferred from homology"/>
<dbReference type="FunFam" id="1.10.730.10:FF:000009">
    <property type="entry name" value="Valine--tRNA ligase, mitochondrial"/>
    <property type="match status" value="1"/>
</dbReference>
<dbReference type="CDD" id="cd00817">
    <property type="entry name" value="ValRS_core"/>
    <property type="match status" value="1"/>
</dbReference>
<dbReference type="SUPFAM" id="SSF52374">
    <property type="entry name" value="Nucleotidylyl transferase"/>
    <property type="match status" value="1"/>
</dbReference>
<dbReference type="AlphaFoldDB" id="A9KFG4"/>
<dbReference type="PROSITE" id="PS00178">
    <property type="entry name" value="AA_TRNA_LIGASE_I"/>
    <property type="match status" value="1"/>
</dbReference>
<dbReference type="PANTHER" id="PTHR11946:SF93">
    <property type="entry name" value="VALINE--TRNA LIGASE, CHLOROPLASTIC_MITOCHONDRIAL 2"/>
    <property type="match status" value="1"/>
</dbReference>
<dbReference type="InterPro" id="IPR019499">
    <property type="entry name" value="Val-tRNA_synth_tRNA-bd"/>
</dbReference>
<feature type="domain" description="Aminoacyl-tRNA synthetase class Ia" evidence="13">
    <location>
        <begin position="15"/>
        <end position="599"/>
    </location>
</feature>
<evidence type="ECO:0000259" key="15">
    <source>
        <dbReference type="Pfam" id="PF10458"/>
    </source>
</evidence>
<dbReference type="GO" id="GO:0005524">
    <property type="term" value="F:ATP binding"/>
    <property type="evidence" value="ECO:0007669"/>
    <property type="project" value="UniProtKB-UniRule"/>
</dbReference>
<feature type="domain" description="Methionyl/Valyl/Leucyl/Isoleucyl-tRNA synthetase anticodon-binding" evidence="14">
    <location>
        <begin position="641"/>
        <end position="793"/>
    </location>
</feature>
<evidence type="ECO:0000256" key="3">
    <source>
        <dbReference type="ARBA" id="ARBA00022490"/>
    </source>
</evidence>
<dbReference type="FunFam" id="3.40.50.620:FF:000073">
    <property type="entry name" value="Valine--tRNA ligase"/>
    <property type="match status" value="1"/>
</dbReference>
<dbReference type="Gene3D" id="3.90.740.10">
    <property type="entry name" value="Valyl/Leucyl/Isoleucyl-tRNA synthetase, editing domain"/>
    <property type="match status" value="1"/>
</dbReference>
<evidence type="ECO:0000259" key="13">
    <source>
        <dbReference type="Pfam" id="PF00133"/>
    </source>
</evidence>
<protein>
    <recommendedName>
        <fullName evidence="12">Valine--tRNA ligase</fullName>
        <ecNumber evidence="12">6.1.1.9</ecNumber>
    </recommendedName>
    <alternativeName>
        <fullName evidence="12">Valyl-tRNA synthetase</fullName>
        <shortName evidence="12">ValRS</shortName>
    </alternativeName>
</protein>
<dbReference type="InterPro" id="IPR009080">
    <property type="entry name" value="tRNAsynth_Ia_anticodon-bd"/>
</dbReference>
<dbReference type="InterPro" id="IPR002303">
    <property type="entry name" value="Valyl-tRNA_ligase"/>
</dbReference>
<dbReference type="InterPro" id="IPR014729">
    <property type="entry name" value="Rossmann-like_a/b/a_fold"/>
</dbReference>
<evidence type="ECO:0000256" key="5">
    <source>
        <dbReference type="ARBA" id="ARBA00022741"/>
    </source>
</evidence>
<feature type="domain" description="Valyl-tRNA synthetase tRNA-binding arm" evidence="15">
    <location>
        <begin position="855"/>
        <end position="915"/>
    </location>
</feature>
<dbReference type="Gene3D" id="1.10.730.10">
    <property type="entry name" value="Isoleucyl-tRNA Synthetase, Domain 1"/>
    <property type="match status" value="1"/>
</dbReference>
<accession>A9KFG4</accession>
<dbReference type="GO" id="GO:0006438">
    <property type="term" value="P:valyl-tRNA aminoacylation"/>
    <property type="evidence" value="ECO:0007669"/>
    <property type="project" value="UniProtKB-UniRule"/>
</dbReference>
<dbReference type="Pfam" id="PF08264">
    <property type="entry name" value="Anticodon_1"/>
    <property type="match status" value="1"/>
</dbReference>
<dbReference type="SUPFAM" id="SSF50677">
    <property type="entry name" value="ValRS/IleRS/LeuRS editing domain"/>
    <property type="match status" value="1"/>
</dbReference>
<dbReference type="GO" id="GO:0004832">
    <property type="term" value="F:valine-tRNA ligase activity"/>
    <property type="evidence" value="ECO:0007669"/>
    <property type="project" value="UniProtKB-UniRule"/>
</dbReference>
<keyword evidence="6 12" id="KW-0067">ATP-binding</keyword>
<evidence type="ECO:0000256" key="12">
    <source>
        <dbReference type="HAMAP-Rule" id="MF_02004"/>
    </source>
</evidence>
<evidence type="ECO:0000256" key="9">
    <source>
        <dbReference type="ARBA" id="ARBA00023146"/>
    </source>
</evidence>
<feature type="binding site" evidence="12">
    <location>
        <position position="525"/>
    </location>
    <ligand>
        <name>ATP</name>
        <dbReference type="ChEBI" id="CHEBI:30616"/>
    </ligand>
</feature>
<dbReference type="NCBIfam" id="NF004349">
    <property type="entry name" value="PRK05729.1"/>
    <property type="match status" value="1"/>
</dbReference>
<dbReference type="InterPro" id="IPR002300">
    <property type="entry name" value="aa-tRNA-synth_Ia"/>
</dbReference>
<feature type="short sequence motif" description="'KMSKS' region" evidence="12">
    <location>
        <begin position="522"/>
        <end position="526"/>
    </location>
</feature>
<keyword evidence="5 12" id="KW-0547">Nucleotide-binding</keyword>
<dbReference type="GO" id="GO:0005829">
    <property type="term" value="C:cytosol"/>
    <property type="evidence" value="ECO:0007669"/>
    <property type="project" value="TreeGrafter"/>
</dbReference>
<evidence type="ECO:0000256" key="6">
    <source>
        <dbReference type="ARBA" id="ARBA00022840"/>
    </source>
</evidence>
<dbReference type="GO" id="GO:0002161">
    <property type="term" value="F:aminoacyl-tRNA deacylase activity"/>
    <property type="evidence" value="ECO:0007669"/>
    <property type="project" value="InterPro"/>
</dbReference>
<dbReference type="InterPro" id="IPR009008">
    <property type="entry name" value="Val/Leu/Ile-tRNA-synth_edit"/>
</dbReference>
<evidence type="ECO:0000313" key="16">
    <source>
        <dbReference type="EMBL" id="ABS77338.1"/>
    </source>
</evidence>
<dbReference type="Pfam" id="PF10458">
    <property type="entry name" value="Val_tRNA-synt_C"/>
    <property type="match status" value="1"/>
</dbReference>
<dbReference type="KEGG" id="cbd:CBUD_0874"/>
<feature type="coiled-coil region" evidence="12">
    <location>
        <begin position="851"/>
        <end position="920"/>
    </location>
</feature>
<comment type="subcellular location">
    <subcellularLocation>
        <location evidence="1 12">Cytoplasm</location>
    </subcellularLocation>
</comment>
<comment type="similarity">
    <text evidence="11 12">Belongs to the class-I aminoacyl-tRNA synthetase family. ValS type 1 subfamily.</text>
</comment>
<evidence type="ECO:0000256" key="4">
    <source>
        <dbReference type="ARBA" id="ARBA00022598"/>
    </source>
</evidence>
<evidence type="ECO:0000259" key="14">
    <source>
        <dbReference type="Pfam" id="PF08264"/>
    </source>
</evidence>
<dbReference type="FunFam" id="1.10.287.380:FF:000001">
    <property type="entry name" value="Valine--tRNA ligase"/>
    <property type="match status" value="1"/>
</dbReference>
<keyword evidence="7 12" id="KW-0648">Protein biosynthesis</keyword>
<comment type="domain">
    <text evidence="12">The C-terminal coiled-coil domain is crucial for aminoacylation activity.</text>
</comment>
<keyword evidence="4 12" id="KW-0436">Ligase</keyword>
<dbReference type="InterPro" id="IPR010978">
    <property type="entry name" value="tRNA-bd_arm"/>
</dbReference>
<sequence length="920" mass="106634">MEKTYDPKAIEKKWADYWEKRQLSKPTAQGSPYCIMLPPPNVTGTLHMGHGFQQTLMDTLIRYHRMKGERTLWQGGTDHAGIATQMVVEQQLAQEDLTREDLGRQAFIKRVWEWRERSGGKITHQMRRLGVSIDWSRERFSMDEGLSRATTEAFIRLHHEGLIYRGKRLVNWDPKLNTAISDLEVVTEEVEGHLWHIRYPLAEGSGHLIIATTRPETLLGDVAIAVHPQDERYQPFVGKKVRLPLTDRTIPVIADEAVDKEFGTGSLKITPGHDFNDYEIGQRHQLPLINILTSEGYLNENVPEPYRGLERFEARKKIIADLQRENLLEKTEPYRVPVPRGERSGVIIEPLLTDQWFIKMEALAKPAMEAVESGELKFIPKNWEKTYLQWLSNIQDWCISRQLWWGHRLPVWYDEEKNSYVGRSREEILKKYHLSPDVKLQQETDVLDTWFSASLWPFATLGWPEKTESFKTFYPTQVLVTGFDIIFFWVARMVMMGLKLTHKIPFHSVYIHGLIRDSQGRKMSKSKGNVIDPIDIIDGISLDALIEKRTHALLQPKMAKTIEKMTRKEFPNGIASFGTDALRFTFCALASRGRDINFDMGRIDGYRNFCNKIWNAARFVTMNTQEKDLNPEKPLSYSAADEWIRTRLQQTIKNAEEALSQYRFDLLAQTLYEFTWNEYCDWYVEFAKCILYDEQAKPAQLRGTRVALLEVLEILLRLLHPVMPFITEEIWQTVAPLAGKEGKSIMVEHWPQFNIHEMNYDAKVEIEWVKNVITAIRTLRAEIGISPAKRIPVIFGKGDEKDKKRIAKMESYIKTLGKVSQLRFAKHDDSFSATATGIVERLEIHIPLAGVIDKQTEIARLKKEISKLQKEEEKSLKKLDNPNYLQRAPQEVVEKERLSLEKTQNALKKLQSQYASIESL</sequence>
<feature type="short sequence motif" description="'HIGH' region" evidence="12">
    <location>
        <begin position="40"/>
        <end position="50"/>
    </location>
</feature>
<gene>
    <name evidence="12 16" type="primary">valS</name>
    <name evidence="16" type="ordered locus">CBUD_0874</name>
</gene>
<comment type="catalytic activity">
    <reaction evidence="10 12">
        <text>tRNA(Val) + L-valine + ATP = L-valyl-tRNA(Val) + AMP + diphosphate</text>
        <dbReference type="Rhea" id="RHEA:10704"/>
        <dbReference type="Rhea" id="RHEA-COMP:9672"/>
        <dbReference type="Rhea" id="RHEA-COMP:9708"/>
        <dbReference type="ChEBI" id="CHEBI:30616"/>
        <dbReference type="ChEBI" id="CHEBI:33019"/>
        <dbReference type="ChEBI" id="CHEBI:57762"/>
        <dbReference type="ChEBI" id="CHEBI:78442"/>
        <dbReference type="ChEBI" id="CHEBI:78537"/>
        <dbReference type="ChEBI" id="CHEBI:456215"/>
        <dbReference type="EC" id="6.1.1.9"/>
    </reaction>
</comment>
<evidence type="ECO:0000256" key="10">
    <source>
        <dbReference type="ARBA" id="ARBA00047552"/>
    </source>
</evidence>
<dbReference type="InterPro" id="IPR001412">
    <property type="entry name" value="aa-tRNA-synth_I_CS"/>
</dbReference>
<dbReference type="InterPro" id="IPR013155">
    <property type="entry name" value="M/V/L/I-tRNA-synth_anticd-bd"/>
</dbReference>
<dbReference type="InterPro" id="IPR037118">
    <property type="entry name" value="Val-tRNA_synth_C_sf"/>
</dbReference>
<organism evidence="16 17">
    <name type="scientific">Coxiella burnetii (strain Dugway 5J108-111)</name>
    <dbReference type="NCBI Taxonomy" id="434922"/>
    <lineage>
        <taxon>Bacteria</taxon>
        <taxon>Pseudomonadati</taxon>
        <taxon>Pseudomonadota</taxon>
        <taxon>Gammaproteobacteria</taxon>
        <taxon>Legionellales</taxon>
        <taxon>Coxiellaceae</taxon>
        <taxon>Coxiella</taxon>
    </lineage>
</organism>
<comment type="subunit">
    <text evidence="2 12">Monomer.</text>
</comment>
<dbReference type="HOGENOM" id="CLU_001493_0_2_6"/>
<dbReference type="PRINTS" id="PR00986">
    <property type="entry name" value="TRNASYNTHVAL"/>
</dbReference>
<keyword evidence="3 12" id="KW-0963">Cytoplasm</keyword>
<dbReference type="NCBIfam" id="TIGR00422">
    <property type="entry name" value="valS"/>
    <property type="match status" value="1"/>
</dbReference>
<keyword evidence="9 12" id="KW-0030">Aminoacyl-tRNA synthetase</keyword>
<evidence type="ECO:0000313" key="17">
    <source>
        <dbReference type="Proteomes" id="UP000008555"/>
    </source>
</evidence>
<evidence type="ECO:0000256" key="1">
    <source>
        <dbReference type="ARBA" id="ARBA00004496"/>
    </source>
</evidence>
<evidence type="ECO:0000256" key="2">
    <source>
        <dbReference type="ARBA" id="ARBA00011245"/>
    </source>
</evidence>
<dbReference type="PANTHER" id="PTHR11946">
    <property type="entry name" value="VALYL-TRNA SYNTHETASES"/>
    <property type="match status" value="1"/>
</dbReference>
<keyword evidence="8 12" id="KW-0175">Coiled coil</keyword>
<dbReference type="FunFam" id="3.40.50.620:FF:000032">
    <property type="entry name" value="Valine--tRNA ligase"/>
    <property type="match status" value="1"/>
</dbReference>
<dbReference type="InterPro" id="IPR033705">
    <property type="entry name" value="Anticodon_Ia_Val"/>
</dbReference>
<dbReference type="HAMAP" id="MF_02004">
    <property type="entry name" value="Val_tRNA_synth_type1"/>
    <property type="match status" value="1"/>
</dbReference>
<name>A9KFG4_COXBN</name>
<dbReference type="Proteomes" id="UP000008555">
    <property type="component" value="Chromosome"/>
</dbReference>
<dbReference type="Pfam" id="PF00133">
    <property type="entry name" value="tRNA-synt_1"/>
    <property type="match status" value="1"/>
</dbReference>
<comment type="function">
    <text evidence="12">Catalyzes the attachment of valine to tRNA(Val). As ValRS can inadvertently accommodate and process structurally similar amino acids such as threonine, to avoid such errors, it has a 'posttransfer' editing activity that hydrolyzes mischarged Thr-tRNA(Val) in a tRNA-dependent manner.</text>
</comment>
<dbReference type="RefSeq" id="WP_011996800.1">
    <property type="nucleotide sequence ID" value="NC_009727.1"/>
</dbReference>
<evidence type="ECO:0000256" key="11">
    <source>
        <dbReference type="ARBA" id="ARBA00060830"/>
    </source>
</evidence>
<evidence type="ECO:0000256" key="7">
    <source>
        <dbReference type="ARBA" id="ARBA00022917"/>
    </source>
</evidence>
<reference evidence="16 17" key="1">
    <citation type="journal article" date="2009" name="Infect. Immun.">
        <title>Comparative genomics reveal extensive transposon-mediated genomic plasticity and diversity among potential effector proteins within the genus Coxiella.</title>
        <authorList>
            <person name="Beare P.A."/>
            <person name="Unsworth N."/>
            <person name="Andoh M."/>
            <person name="Voth D.E."/>
            <person name="Omsland A."/>
            <person name="Gilk S.D."/>
            <person name="Williams K.P."/>
            <person name="Sobral B.W."/>
            <person name="Kupko J.J.III."/>
            <person name="Porcella S.F."/>
            <person name="Samuel J.E."/>
            <person name="Heinzen R.A."/>
        </authorList>
    </citation>
    <scope>NUCLEOTIDE SEQUENCE [LARGE SCALE GENOMIC DNA]</scope>
    <source>
        <strain evidence="16 17">Dugway 5J108-111</strain>
    </source>
</reference>
<dbReference type="SUPFAM" id="SSF46589">
    <property type="entry name" value="tRNA-binding arm"/>
    <property type="match status" value="1"/>
</dbReference>
<dbReference type="CDD" id="cd07962">
    <property type="entry name" value="Anticodon_Ia_Val"/>
    <property type="match status" value="1"/>
</dbReference>
<dbReference type="FunFam" id="3.90.740.10:FF:000005">
    <property type="entry name" value="Valine--tRNA ligase, mitochondrial"/>
    <property type="match status" value="1"/>
</dbReference>